<evidence type="ECO:0000313" key="3">
    <source>
        <dbReference type="Proteomes" id="UP001374535"/>
    </source>
</evidence>
<organism evidence="2 3">
    <name type="scientific">Vigna mungo</name>
    <name type="common">Black gram</name>
    <name type="synonym">Phaseolus mungo</name>
    <dbReference type="NCBI Taxonomy" id="3915"/>
    <lineage>
        <taxon>Eukaryota</taxon>
        <taxon>Viridiplantae</taxon>
        <taxon>Streptophyta</taxon>
        <taxon>Embryophyta</taxon>
        <taxon>Tracheophyta</taxon>
        <taxon>Spermatophyta</taxon>
        <taxon>Magnoliopsida</taxon>
        <taxon>eudicotyledons</taxon>
        <taxon>Gunneridae</taxon>
        <taxon>Pentapetalae</taxon>
        <taxon>rosids</taxon>
        <taxon>fabids</taxon>
        <taxon>Fabales</taxon>
        <taxon>Fabaceae</taxon>
        <taxon>Papilionoideae</taxon>
        <taxon>50 kb inversion clade</taxon>
        <taxon>NPAAA clade</taxon>
        <taxon>indigoferoid/millettioid clade</taxon>
        <taxon>Phaseoleae</taxon>
        <taxon>Vigna</taxon>
    </lineage>
</organism>
<keyword evidence="1" id="KW-0472">Membrane</keyword>
<dbReference type="AlphaFoldDB" id="A0AAQ3MZ12"/>
<keyword evidence="1" id="KW-1133">Transmembrane helix</keyword>
<protein>
    <submittedName>
        <fullName evidence="2">Uncharacterized protein</fullName>
    </submittedName>
</protein>
<evidence type="ECO:0000313" key="2">
    <source>
        <dbReference type="EMBL" id="WVY99586.1"/>
    </source>
</evidence>
<gene>
    <name evidence="2" type="ORF">V8G54_025656</name>
</gene>
<proteinExistence type="predicted"/>
<dbReference type="Proteomes" id="UP001374535">
    <property type="component" value="Chromosome 8"/>
</dbReference>
<evidence type="ECO:0000256" key="1">
    <source>
        <dbReference type="SAM" id="Phobius"/>
    </source>
</evidence>
<name>A0AAQ3MZ12_VIGMU</name>
<keyword evidence="3" id="KW-1185">Reference proteome</keyword>
<feature type="transmembrane region" description="Helical" evidence="1">
    <location>
        <begin position="25"/>
        <end position="43"/>
    </location>
</feature>
<dbReference type="EMBL" id="CP144693">
    <property type="protein sequence ID" value="WVY99586.1"/>
    <property type="molecule type" value="Genomic_DNA"/>
</dbReference>
<keyword evidence="1" id="KW-0812">Transmembrane</keyword>
<sequence>CPLSSTIVGVSNLFSSTFEKVQKDIVELPIFLFPLVLFAGAILPSEFRHRVMMHTPPLTNLFGMVVSVHFNLVLNLSFNHQMLEGEEGEIEALHCNHHQACHCNSINLTTTKLITFRLNSRSVTPKALPPCPPPYSLALMPGLSPPMQIKTES</sequence>
<accession>A0AAQ3MZ12</accession>
<feature type="non-terminal residue" evidence="2">
    <location>
        <position position="1"/>
    </location>
</feature>
<reference evidence="2 3" key="1">
    <citation type="journal article" date="2023" name="Life. Sci Alliance">
        <title>Evolutionary insights into 3D genome organization and epigenetic landscape of Vigna mungo.</title>
        <authorList>
            <person name="Junaid A."/>
            <person name="Singh B."/>
            <person name="Bhatia S."/>
        </authorList>
    </citation>
    <scope>NUCLEOTIDE SEQUENCE [LARGE SCALE GENOMIC DNA]</scope>
    <source>
        <strain evidence="2">Urdbean</strain>
    </source>
</reference>